<dbReference type="PROSITE" id="PS51257">
    <property type="entry name" value="PROKAR_LIPOPROTEIN"/>
    <property type="match status" value="1"/>
</dbReference>
<keyword evidence="2" id="KW-0732">Signal</keyword>
<evidence type="ECO:0000256" key="1">
    <source>
        <dbReference type="SAM" id="MobiDB-lite"/>
    </source>
</evidence>
<sequence length="215" mass="22185">MRRTLVTLALGLVLAAVQGCASMGVGNPFSNDPLTGGADVTSSQLLNVPLPSGMQRYASHGYMNYGADGEREGLETLRGNVDASQAAQSMFTALQSQGWQLRLSQRKGDRSLYVYDKGNSLAVLAFRRQTVLTILEIWVGSRLPDGSALSLPGGSDSGAELSGEEYAPLGNESGQSTPTPPPVPGTTEQWGAGAPAGSGDAVGAGTSGGLQERTL</sequence>
<feature type="chain" id="PRO_5007067542" description="Lipoprotein" evidence="2">
    <location>
        <begin position="22"/>
        <end position="215"/>
    </location>
</feature>
<feature type="region of interest" description="Disordered" evidence="1">
    <location>
        <begin position="148"/>
        <end position="215"/>
    </location>
</feature>
<dbReference type="AlphaFoldDB" id="A0A0X8JM72"/>
<evidence type="ECO:0000313" key="4">
    <source>
        <dbReference type="Proteomes" id="UP000069241"/>
    </source>
</evidence>
<dbReference type="STRING" id="44742.AXF13_14915"/>
<gene>
    <name evidence="3" type="ORF">AXF13_14915</name>
</gene>
<organism evidence="3 4">
    <name type="scientific">Desulfovibrio fairfieldensis</name>
    <dbReference type="NCBI Taxonomy" id="44742"/>
    <lineage>
        <taxon>Bacteria</taxon>
        <taxon>Pseudomonadati</taxon>
        <taxon>Thermodesulfobacteriota</taxon>
        <taxon>Desulfovibrionia</taxon>
        <taxon>Desulfovibrionales</taxon>
        <taxon>Desulfovibrionaceae</taxon>
        <taxon>Desulfovibrio</taxon>
    </lineage>
</organism>
<dbReference type="Proteomes" id="UP000069241">
    <property type="component" value="Chromosome"/>
</dbReference>
<name>A0A0X8JM72_9BACT</name>
<proteinExistence type="predicted"/>
<evidence type="ECO:0000256" key="2">
    <source>
        <dbReference type="SAM" id="SignalP"/>
    </source>
</evidence>
<feature type="signal peptide" evidence="2">
    <location>
        <begin position="1"/>
        <end position="21"/>
    </location>
</feature>
<protein>
    <recommendedName>
        <fullName evidence="5">Lipoprotein</fullName>
    </recommendedName>
</protein>
<dbReference type="KEGG" id="dfi:AXF13_14915"/>
<keyword evidence="4" id="KW-1185">Reference proteome</keyword>
<accession>A0A0X8JM72</accession>
<dbReference type="EMBL" id="CP014229">
    <property type="protein sequence ID" value="AMD91315.1"/>
    <property type="molecule type" value="Genomic_DNA"/>
</dbReference>
<evidence type="ECO:0000313" key="3">
    <source>
        <dbReference type="EMBL" id="AMD91315.1"/>
    </source>
</evidence>
<reference evidence="4" key="1">
    <citation type="submission" date="2016-02" db="EMBL/GenBank/DDBJ databases">
        <authorList>
            <person name="Holder M.E."/>
            <person name="Ajami N.J."/>
            <person name="Petrosino J.F."/>
        </authorList>
    </citation>
    <scope>NUCLEOTIDE SEQUENCE [LARGE SCALE GENOMIC DNA]</scope>
    <source>
        <strain evidence="4">CCUG 45958</strain>
    </source>
</reference>
<evidence type="ECO:0008006" key="5">
    <source>
        <dbReference type="Google" id="ProtNLM"/>
    </source>
</evidence>
<feature type="compositionally biased region" description="Gly residues" evidence="1">
    <location>
        <begin position="194"/>
        <end position="208"/>
    </location>
</feature>
<dbReference type="RefSeq" id="WP_062254410.1">
    <property type="nucleotide sequence ID" value="NZ_CP014229.1"/>
</dbReference>